<dbReference type="OrthoDB" id="2628219at2"/>
<proteinExistence type="predicted"/>
<evidence type="ECO:0000313" key="2">
    <source>
        <dbReference type="Proteomes" id="UP000199024"/>
    </source>
</evidence>
<dbReference type="AlphaFoldDB" id="A0A1I6LRX1"/>
<gene>
    <name evidence="1" type="ORF">SAMN05421771_1159</name>
</gene>
<sequence length="65" mass="7029">MPALCPECENLVVVDADAVEEGDLLECDECGAELEIVSLEPLKVVLMDGLGYDDPEELSFADEVE</sequence>
<evidence type="ECO:0000313" key="1">
    <source>
        <dbReference type="EMBL" id="SFS06040.1"/>
    </source>
</evidence>
<reference evidence="1 2" key="1">
    <citation type="submission" date="2016-10" db="EMBL/GenBank/DDBJ databases">
        <authorList>
            <person name="de Groot N.N."/>
        </authorList>
    </citation>
    <scope>NUCLEOTIDE SEQUENCE [LARGE SCALE GENOMIC DNA]</scope>
    <source>
        <strain evidence="1 2">DSM 21001</strain>
    </source>
</reference>
<dbReference type="EMBL" id="FOZL01000001">
    <property type="protein sequence ID" value="SFS06040.1"/>
    <property type="molecule type" value="Genomic_DNA"/>
</dbReference>
<accession>A0A1I6LRX1</accession>
<dbReference type="RefSeq" id="WP_089837443.1">
    <property type="nucleotide sequence ID" value="NZ_FOZL01000001.1"/>
</dbReference>
<dbReference type="Proteomes" id="UP000199024">
    <property type="component" value="Unassembled WGS sequence"/>
</dbReference>
<dbReference type="InterPro" id="IPR005906">
    <property type="entry name" value="LysW"/>
</dbReference>
<dbReference type="Pfam" id="PF21344">
    <property type="entry name" value="Zn_ribbon_LysW"/>
    <property type="match status" value="1"/>
</dbReference>
<protein>
    <submittedName>
        <fullName evidence="1">Alpha-aminoadipate carrier protein LysW</fullName>
    </submittedName>
</protein>
<name>A0A1I6LRX1_9BACT</name>
<organism evidence="1 2">
    <name type="scientific">Granulicella pectinivorans</name>
    <dbReference type="NCBI Taxonomy" id="474950"/>
    <lineage>
        <taxon>Bacteria</taxon>
        <taxon>Pseudomonadati</taxon>
        <taxon>Acidobacteriota</taxon>
        <taxon>Terriglobia</taxon>
        <taxon>Terriglobales</taxon>
        <taxon>Acidobacteriaceae</taxon>
        <taxon>Granulicella</taxon>
    </lineage>
</organism>
<keyword evidence="2" id="KW-1185">Reference proteome</keyword>
<dbReference type="Gene3D" id="2.20.28.160">
    <property type="match status" value="1"/>
</dbReference>
<dbReference type="STRING" id="474950.SAMN05421771_1159"/>